<feature type="transmembrane region" description="Helical" evidence="1">
    <location>
        <begin position="7"/>
        <end position="24"/>
    </location>
</feature>
<dbReference type="OrthoDB" id="8549575at2"/>
<dbReference type="Proteomes" id="UP000077037">
    <property type="component" value="Unassembled WGS sequence"/>
</dbReference>
<name>A0A157L8L0_9BORD</name>
<keyword evidence="1" id="KW-1133">Transmembrane helix</keyword>
<accession>A0A157L8L0</accession>
<proteinExistence type="predicted"/>
<keyword evidence="1" id="KW-0812">Transmembrane</keyword>
<evidence type="ECO:0000313" key="2">
    <source>
        <dbReference type="EMBL" id="SAH93145.1"/>
    </source>
</evidence>
<evidence type="ECO:0000256" key="1">
    <source>
        <dbReference type="SAM" id="Phobius"/>
    </source>
</evidence>
<reference evidence="2 3" key="1">
    <citation type="submission" date="2016-03" db="EMBL/GenBank/DDBJ databases">
        <authorList>
            <consortium name="Pathogen Informatics"/>
        </authorList>
    </citation>
    <scope>NUCLEOTIDE SEQUENCE [LARGE SCALE GENOMIC DNA]</scope>
    <source>
        <strain evidence="2 3">NCTC13364</strain>
    </source>
</reference>
<dbReference type="AlphaFoldDB" id="A0A157L8L0"/>
<protein>
    <recommendedName>
        <fullName evidence="4">Amino acid transporter</fullName>
    </recommendedName>
</protein>
<sequence length="80" mass="8845">MEDILDAMQWPAMAVTVAASYLVASKGKRRRHAGFWTFVVSNVLWIAWGLHAAAYAVVALQLFLSVTNVRGLWKTRAAAL</sequence>
<evidence type="ECO:0000313" key="3">
    <source>
        <dbReference type="Proteomes" id="UP000077037"/>
    </source>
</evidence>
<evidence type="ECO:0008006" key="4">
    <source>
        <dbReference type="Google" id="ProtNLM"/>
    </source>
</evidence>
<gene>
    <name evidence="2" type="ORF">SAMEA1982600_00626</name>
</gene>
<organism evidence="2 3">
    <name type="scientific">Bordetella ansorpii</name>
    <dbReference type="NCBI Taxonomy" id="288768"/>
    <lineage>
        <taxon>Bacteria</taxon>
        <taxon>Pseudomonadati</taxon>
        <taxon>Pseudomonadota</taxon>
        <taxon>Betaproteobacteria</taxon>
        <taxon>Burkholderiales</taxon>
        <taxon>Alcaligenaceae</taxon>
        <taxon>Bordetella</taxon>
    </lineage>
</organism>
<dbReference type="EMBL" id="FKBS01000007">
    <property type="protein sequence ID" value="SAH93145.1"/>
    <property type="molecule type" value="Genomic_DNA"/>
</dbReference>
<feature type="transmembrane region" description="Helical" evidence="1">
    <location>
        <begin position="36"/>
        <end position="64"/>
    </location>
</feature>
<keyword evidence="1" id="KW-0472">Membrane</keyword>
<dbReference type="RefSeq" id="WP_066407833.1">
    <property type="nucleotide sequence ID" value="NZ_FKBS01000007.1"/>
</dbReference>